<organism evidence="15 16">
    <name type="scientific">Neovison vison</name>
    <name type="common">American mink</name>
    <name type="synonym">Mustela vison</name>
    <dbReference type="NCBI Taxonomy" id="452646"/>
    <lineage>
        <taxon>Eukaryota</taxon>
        <taxon>Metazoa</taxon>
        <taxon>Chordata</taxon>
        <taxon>Craniata</taxon>
        <taxon>Vertebrata</taxon>
        <taxon>Euteleostomi</taxon>
        <taxon>Mammalia</taxon>
        <taxon>Eutheria</taxon>
        <taxon>Laurasiatheria</taxon>
        <taxon>Carnivora</taxon>
        <taxon>Caniformia</taxon>
        <taxon>Musteloidea</taxon>
        <taxon>Mustelidae</taxon>
        <taxon>Mustelinae</taxon>
        <taxon>Neogale</taxon>
    </lineage>
</organism>
<dbReference type="InterPro" id="IPR001128">
    <property type="entry name" value="Cyt_P450"/>
</dbReference>
<protein>
    <recommendedName>
        <fullName evidence="17">Cytochrome P450 2F2</fullName>
    </recommendedName>
</protein>
<evidence type="ECO:0000256" key="8">
    <source>
        <dbReference type="ARBA" id="ARBA00022848"/>
    </source>
</evidence>
<evidence type="ECO:0000256" key="14">
    <source>
        <dbReference type="SAM" id="SignalP"/>
    </source>
</evidence>
<dbReference type="Pfam" id="PF00067">
    <property type="entry name" value="p450"/>
    <property type="match status" value="1"/>
</dbReference>
<evidence type="ECO:0000256" key="6">
    <source>
        <dbReference type="ARBA" id="ARBA00022723"/>
    </source>
</evidence>
<reference evidence="15" key="1">
    <citation type="submission" date="2025-08" db="UniProtKB">
        <authorList>
            <consortium name="Ensembl"/>
        </authorList>
    </citation>
    <scope>IDENTIFICATION</scope>
</reference>
<dbReference type="InterPro" id="IPR036396">
    <property type="entry name" value="Cyt_P450_sf"/>
</dbReference>
<reference evidence="15" key="2">
    <citation type="submission" date="2025-09" db="UniProtKB">
        <authorList>
            <consortium name="Ensembl"/>
        </authorList>
    </citation>
    <scope>IDENTIFICATION</scope>
</reference>
<keyword evidence="5 13" id="KW-0349">Heme</keyword>
<dbReference type="Ensembl" id="ENSNVIT00000017986.1">
    <property type="protein sequence ID" value="ENSNVIP00000015411.1"/>
    <property type="gene ID" value="ENSNVIG00000011955.1"/>
</dbReference>
<dbReference type="GO" id="GO:0005506">
    <property type="term" value="F:iron ion binding"/>
    <property type="evidence" value="ECO:0007669"/>
    <property type="project" value="InterPro"/>
</dbReference>
<evidence type="ECO:0000313" key="16">
    <source>
        <dbReference type="Proteomes" id="UP000694425"/>
    </source>
</evidence>
<evidence type="ECO:0000256" key="1">
    <source>
        <dbReference type="ARBA" id="ARBA00001971"/>
    </source>
</evidence>
<dbReference type="GO" id="GO:0016712">
    <property type="term" value="F:oxidoreductase activity, acting on paired donors, with incorporation or reduction of molecular oxygen, reduced flavin or flavoprotein as one donor, and incorporation of one atom of oxygen"/>
    <property type="evidence" value="ECO:0007669"/>
    <property type="project" value="TreeGrafter"/>
</dbReference>
<dbReference type="PRINTS" id="PR00385">
    <property type="entry name" value="P450"/>
</dbReference>
<keyword evidence="6 13" id="KW-0479">Metal-binding</keyword>
<proteinExistence type="inferred from homology"/>
<feature type="binding site" description="axial binding residue" evidence="13">
    <location>
        <position position="386"/>
    </location>
    <ligand>
        <name>heme</name>
        <dbReference type="ChEBI" id="CHEBI:30413"/>
    </ligand>
    <ligandPart>
        <name>Fe</name>
        <dbReference type="ChEBI" id="CHEBI:18248"/>
    </ligandPart>
</feature>
<feature type="chain" id="PRO_5034241974" description="Cytochrome P450 2F2" evidence="14">
    <location>
        <begin position="26"/>
        <end position="441"/>
    </location>
</feature>
<evidence type="ECO:0000256" key="4">
    <source>
        <dbReference type="ARBA" id="ARBA00010617"/>
    </source>
</evidence>
<evidence type="ECO:0000256" key="10">
    <source>
        <dbReference type="ARBA" id="ARBA00023004"/>
    </source>
</evidence>
<keyword evidence="14" id="KW-0732">Signal</keyword>
<sequence>MGVTALLLLLLLLVLLLALATRGWGAQGTQTPGALPPGPTPLPLLGNLLQLEPGRLDQALMEVEPDSILFSNGPRWWTLRNFALGALKEFGLGTRTIEERILEEAACLLGKFQATIGAPFNPRRLLDNAVSNVICSVVFGNRYGYEDPEFLRLLDLFHDNFCIMSSRWGEMYNIFPSLLEWLPGPHHRIFQNFTKLRVFISEQIKRHQQTRQPGEPRDFIDCFLDQINPESHFQEETLVMTTHNLFFGGTETTSTTLRYGLLILLKYPEVAAKVQAELDAVVGRTRTPRLEDREHLPYTNAVLHEIQRFISVLPLGLPRALTKDTHLRGYFLPKGTFVIPVLKSSHRDPTQFKDPECFNPTNFLDDKGKFQSNDAFMPFAPGKRMCLGAGLARSEIFLFFTAILQRFCLLPVGSRTDINLTPQCTGLGNIPPAFQLRLVAR</sequence>
<dbReference type="InterPro" id="IPR050182">
    <property type="entry name" value="Cytochrome_P450_fam2"/>
</dbReference>
<comment type="subcellular location">
    <subcellularLocation>
        <location evidence="3">Endoplasmic reticulum membrane</location>
        <topology evidence="3">Peripheral membrane protein</topology>
    </subcellularLocation>
    <subcellularLocation>
        <location evidence="2">Microsome membrane</location>
        <topology evidence="2">Peripheral membrane protein</topology>
    </subcellularLocation>
</comment>
<evidence type="ECO:0000256" key="13">
    <source>
        <dbReference type="PIRSR" id="PIRSR602401-1"/>
    </source>
</evidence>
<dbReference type="Proteomes" id="UP000694425">
    <property type="component" value="Unplaced"/>
</dbReference>
<dbReference type="GO" id="GO:0005789">
    <property type="term" value="C:endoplasmic reticulum membrane"/>
    <property type="evidence" value="ECO:0007669"/>
    <property type="project" value="UniProtKB-SubCell"/>
</dbReference>
<keyword evidence="7" id="KW-0256">Endoplasmic reticulum</keyword>
<dbReference type="GO" id="GO:0019373">
    <property type="term" value="P:epoxygenase P450 pathway"/>
    <property type="evidence" value="ECO:0007669"/>
    <property type="project" value="TreeGrafter"/>
</dbReference>
<keyword evidence="10 13" id="KW-0408">Iron</keyword>
<evidence type="ECO:0000256" key="11">
    <source>
        <dbReference type="ARBA" id="ARBA00023033"/>
    </source>
</evidence>
<dbReference type="GO" id="GO:0006805">
    <property type="term" value="P:xenobiotic metabolic process"/>
    <property type="evidence" value="ECO:0007669"/>
    <property type="project" value="TreeGrafter"/>
</dbReference>
<keyword evidence="11" id="KW-0503">Monooxygenase</keyword>
<evidence type="ECO:0000256" key="5">
    <source>
        <dbReference type="ARBA" id="ARBA00022617"/>
    </source>
</evidence>
<dbReference type="PANTHER" id="PTHR24300:SF84">
    <property type="entry name" value="CYTOCHROME P450, FAMILY 2, SUBFAMILY T, POLYPEPTIDE 4"/>
    <property type="match status" value="1"/>
</dbReference>
<keyword evidence="12" id="KW-0472">Membrane</keyword>
<dbReference type="AlphaFoldDB" id="A0A8C7BBK1"/>
<dbReference type="GeneTree" id="ENSGT00940000164086"/>
<evidence type="ECO:0000256" key="3">
    <source>
        <dbReference type="ARBA" id="ARBA00004406"/>
    </source>
</evidence>
<dbReference type="SUPFAM" id="SSF48264">
    <property type="entry name" value="Cytochrome P450"/>
    <property type="match status" value="1"/>
</dbReference>
<comment type="similarity">
    <text evidence="4">Belongs to the cytochrome P450 family.</text>
</comment>
<accession>A0A8C7BBK1</accession>
<dbReference type="InterPro" id="IPR002401">
    <property type="entry name" value="Cyt_P450_E_grp-I"/>
</dbReference>
<evidence type="ECO:0008006" key="17">
    <source>
        <dbReference type="Google" id="ProtNLM"/>
    </source>
</evidence>
<dbReference type="Gene3D" id="1.10.630.10">
    <property type="entry name" value="Cytochrome P450"/>
    <property type="match status" value="1"/>
</dbReference>
<dbReference type="PRINTS" id="PR00463">
    <property type="entry name" value="EP450I"/>
</dbReference>
<evidence type="ECO:0000256" key="2">
    <source>
        <dbReference type="ARBA" id="ARBA00004174"/>
    </source>
</evidence>
<dbReference type="PANTHER" id="PTHR24300">
    <property type="entry name" value="CYTOCHROME P450 508A4-RELATED"/>
    <property type="match status" value="1"/>
</dbReference>
<keyword evidence="8" id="KW-0492">Microsome</keyword>
<evidence type="ECO:0000313" key="15">
    <source>
        <dbReference type="Ensembl" id="ENSNVIP00000015411.1"/>
    </source>
</evidence>
<keyword evidence="16" id="KW-1185">Reference proteome</keyword>
<evidence type="ECO:0000256" key="12">
    <source>
        <dbReference type="ARBA" id="ARBA00023136"/>
    </source>
</evidence>
<keyword evidence="9" id="KW-0560">Oxidoreductase</keyword>
<dbReference type="GO" id="GO:0020037">
    <property type="term" value="F:heme binding"/>
    <property type="evidence" value="ECO:0007669"/>
    <property type="project" value="InterPro"/>
</dbReference>
<comment type="cofactor">
    <cofactor evidence="1 13">
        <name>heme</name>
        <dbReference type="ChEBI" id="CHEBI:30413"/>
    </cofactor>
</comment>
<evidence type="ECO:0000256" key="9">
    <source>
        <dbReference type="ARBA" id="ARBA00023002"/>
    </source>
</evidence>
<dbReference type="FunFam" id="1.10.630.10:FF:000238">
    <property type="entry name" value="Cytochrome P450 2A6"/>
    <property type="match status" value="1"/>
</dbReference>
<evidence type="ECO:0000256" key="7">
    <source>
        <dbReference type="ARBA" id="ARBA00022824"/>
    </source>
</evidence>
<dbReference type="GO" id="GO:0008392">
    <property type="term" value="F:arachidonate epoxygenase activity"/>
    <property type="evidence" value="ECO:0007669"/>
    <property type="project" value="TreeGrafter"/>
</dbReference>
<name>A0A8C7BBK1_NEOVI</name>
<feature type="signal peptide" evidence="14">
    <location>
        <begin position="1"/>
        <end position="25"/>
    </location>
</feature>